<name>A0A2N0YXG1_9BACI</name>
<dbReference type="EMBL" id="PISE01000053">
    <property type="protein sequence ID" value="PKG21929.1"/>
    <property type="molecule type" value="Genomic_DNA"/>
</dbReference>
<sequence length="115" mass="12718">MAEYNSNERDDLQDREQYGSPKDYLEETSAEIAPPIRLSGRERRIEGEREEGKGIGITALILSVLSLFFWPILLGAVGIVMGFMARRRGAITLGSWAISIGAISIIIGIFIAPFF</sequence>
<dbReference type="AlphaFoldDB" id="A0A2N0YXG1"/>
<keyword evidence="2" id="KW-0472">Membrane</keyword>
<feature type="compositionally biased region" description="Basic and acidic residues" evidence="1">
    <location>
        <begin position="1"/>
        <end position="17"/>
    </location>
</feature>
<dbReference type="PANTHER" id="PTHR40040:SF1">
    <property type="entry name" value="MEMBRANE PROTEIN"/>
    <property type="match status" value="1"/>
</dbReference>
<evidence type="ECO:0000313" key="3">
    <source>
        <dbReference type="EMBL" id="PKG21929.1"/>
    </source>
</evidence>
<evidence type="ECO:0000313" key="4">
    <source>
        <dbReference type="Proteomes" id="UP000233375"/>
    </source>
</evidence>
<dbReference type="InterPro" id="IPR055338">
    <property type="entry name" value="YqfX-like"/>
</dbReference>
<keyword evidence="2" id="KW-0812">Transmembrane</keyword>
<keyword evidence="2" id="KW-1133">Transmembrane helix</keyword>
<evidence type="ECO:0000256" key="2">
    <source>
        <dbReference type="SAM" id="Phobius"/>
    </source>
</evidence>
<feature type="transmembrane region" description="Helical" evidence="2">
    <location>
        <begin position="93"/>
        <end position="114"/>
    </location>
</feature>
<dbReference type="OrthoDB" id="2943217at2"/>
<evidence type="ECO:0000256" key="1">
    <source>
        <dbReference type="SAM" id="MobiDB-lite"/>
    </source>
</evidence>
<accession>A0A2N0YXG1</accession>
<proteinExistence type="predicted"/>
<feature type="transmembrane region" description="Helical" evidence="2">
    <location>
        <begin position="55"/>
        <end position="81"/>
    </location>
</feature>
<comment type="caution">
    <text evidence="3">The sequence shown here is derived from an EMBL/GenBank/DDBJ whole genome shotgun (WGS) entry which is preliminary data.</text>
</comment>
<organism evidence="3 4">
    <name type="scientific">Niallia nealsonii</name>
    <dbReference type="NCBI Taxonomy" id="115979"/>
    <lineage>
        <taxon>Bacteria</taxon>
        <taxon>Bacillati</taxon>
        <taxon>Bacillota</taxon>
        <taxon>Bacilli</taxon>
        <taxon>Bacillales</taxon>
        <taxon>Bacillaceae</taxon>
        <taxon>Niallia</taxon>
    </lineage>
</organism>
<gene>
    <name evidence="3" type="ORF">CWS01_19860</name>
</gene>
<dbReference type="PANTHER" id="PTHR40040">
    <property type="entry name" value="SMALL HYDROPHOBIC PROTEIN-RELATED"/>
    <property type="match status" value="1"/>
</dbReference>
<reference evidence="3 4" key="1">
    <citation type="journal article" date="2003" name="Int. J. Syst. Evol. Microbiol.">
        <title>Bacillus nealsonii sp. nov., isolated from a spacecraft-assembly facility, whose spores are gamma-radiation resistant.</title>
        <authorList>
            <person name="Venkateswaran K."/>
            <person name="Kempf M."/>
            <person name="Chen F."/>
            <person name="Satomi M."/>
            <person name="Nicholson W."/>
            <person name="Kern R."/>
        </authorList>
    </citation>
    <scope>NUCLEOTIDE SEQUENCE [LARGE SCALE GENOMIC DNA]</scope>
    <source>
        <strain evidence="3 4">FO-92</strain>
    </source>
</reference>
<dbReference type="RefSeq" id="WP_101178946.1">
    <property type="nucleotide sequence ID" value="NZ_PISE01000053.1"/>
</dbReference>
<feature type="region of interest" description="Disordered" evidence="1">
    <location>
        <begin position="1"/>
        <end position="30"/>
    </location>
</feature>
<dbReference type="Proteomes" id="UP000233375">
    <property type="component" value="Unassembled WGS sequence"/>
</dbReference>
<evidence type="ECO:0008006" key="5">
    <source>
        <dbReference type="Google" id="ProtNLM"/>
    </source>
</evidence>
<protein>
    <recommendedName>
        <fullName evidence="5">DUF4190 domain-containing protein</fullName>
    </recommendedName>
</protein>
<keyword evidence="4" id="KW-1185">Reference proteome</keyword>